<accession>A0A6L2LP29</accession>
<evidence type="ECO:0000313" key="2">
    <source>
        <dbReference type="EMBL" id="GEU63543.1"/>
    </source>
</evidence>
<sequence>MRLENPQRLYPLPSLLAMQEDEILKQLDHEYMEELLLQEEEKREVEHKGLNRVQTGDTKVVDNYRSMGVGIAKKEQTIASSADKERAVAEPSAESTIKSKAIKKRSKRNAAAATEQLSLRI</sequence>
<comment type="caution">
    <text evidence="2">The sequence shown here is derived from an EMBL/GenBank/DDBJ whole genome shotgun (WGS) entry which is preliminary data.</text>
</comment>
<reference evidence="2" key="1">
    <citation type="journal article" date="2019" name="Sci. Rep.">
        <title>Draft genome of Tanacetum cinerariifolium, the natural source of mosquito coil.</title>
        <authorList>
            <person name="Yamashiro T."/>
            <person name="Shiraishi A."/>
            <person name="Satake H."/>
            <person name="Nakayama K."/>
        </authorList>
    </citation>
    <scope>NUCLEOTIDE SEQUENCE</scope>
</reference>
<organism evidence="2">
    <name type="scientific">Tanacetum cinerariifolium</name>
    <name type="common">Dalmatian daisy</name>
    <name type="synonym">Chrysanthemum cinerariifolium</name>
    <dbReference type="NCBI Taxonomy" id="118510"/>
    <lineage>
        <taxon>Eukaryota</taxon>
        <taxon>Viridiplantae</taxon>
        <taxon>Streptophyta</taxon>
        <taxon>Embryophyta</taxon>
        <taxon>Tracheophyta</taxon>
        <taxon>Spermatophyta</taxon>
        <taxon>Magnoliopsida</taxon>
        <taxon>eudicotyledons</taxon>
        <taxon>Gunneridae</taxon>
        <taxon>Pentapetalae</taxon>
        <taxon>asterids</taxon>
        <taxon>campanulids</taxon>
        <taxon>Asterales</taxon>
        <taxon>Asteraceae</taxon>
        <taxon>Asteroideae</taxon>
        <taxon>Anthemideae</taxon>
        <taxon>Anthemidinae</taxon>
        <taxon>Tanacetum</taxon>
    </lineage>
</organism>
<evidence type="ECO:0000256" key="1">
    <source>
        <dbReference type="SAM" id="MobiDB-lite"/>
    </source>
</evidence>
<protein>
    <submittedName>
        <fullName evidence="2">Uncharacterized protein</fullName>
    </submittedName>
</protein>
<feature type="region of interest" description="Disordered" evidence="1">
    <location>
        <begin position="79"/>
        <end position="121"/>
    </location>
</feature>
<dbReference type="EMBL" id="BKCJ010004865">
    <property type="protein sequence ID" value="GEU63543.1"/>
    <property type="molecule type" value="Genomic_DNA"/>
</dbReference>
<gene>
    <name evidence="2" type="ORF">Tci_035521</name>
</gene>
<feature type="compositionally biased region" description="Basic and acidic residues" evidence="1">
    <location>
        <begin position="79"/>
        <end position="88"/>
    </location>
</feature>
<proteinExistence type="predicted"/>
<dbReference type="AlphaFoldDB" id="A0A6L2LP29"/>
<name>A0A6L2LP29_TANCI</name>